<dbReference type="InterPro" id="IPR016024">
    <property type="entry name" value="ARM-type_fold"/>
</dbReference>
<evidence type="ECO:0000313" key="4">
    <source>
        <dbReference type="Proteomes" id="UP000694865"/>
    </source>
</evidence>
<dbReference type="Pfam" id="PF08609">
    <property type="entry name" value="Fes1"/>
    <property type="match status" value="1"/>
</dbReference>
<feature type="compositionally biased region" description="Basic and acidic residues" evidence="2">
    <location>
        <begin position="7"/>
        <end position="24"/>
    </location>
</feature>
<organism evidence="4 5">
    <name type="scientific">Saccoglossus kowalevskii</name>
    <name type="common">Acorn worm</name>
    <dbReference type="NCBI Taxonomy" id="10224"/>
    <lineage>
        <taxon>Eukaryota</taxon>
        <taxon>Metazoa</taxon>
        <taxon>Hemichordata</taxon>
        <taxon>Enteropneusta</taxon>
        <taxon>Harrimaniidae</taxon>
        <taxon>Saccoglossus</taxon>
    </lineage>
</organism>
<name>A0ABM0GTC3_SACKO</name>
<dbReference type="Gene3D" id="1.25.10.10">
    <property type="entry name" value="Leucine-rich Repeat Variant"/>
    <property type="match status" value="1"/>
</dbReference>
<dbReference type="GeneID" id="100374427"/>
<keyword evidence="4" id="KW-1185">Reference proteome</keyword>
<dbReference type="InterPro" id="IPR013918">
    <property type="entry name" value="Nucleotide_exch_fac_Fes1"/>
</dbReference>
<evidence type="ECO:0000256" key="1">
    <source>
        <dbReference type="ARBA" id="ARBA00022737"/>
    </source>
</evidence>
<dbReference type="RefSeq" id="XP_002736919.1">
    <property type="nucleotide sequence ID" value="XM_002736873.2"/>
</dbReference>
<evidence type="ECO:0000313" key="5">
    <source>
        <dbReference type="RefSeq" id="XP_002736919.1"/>
    </source>
</evidence>
<evidence type="ECO:0000259" key="3">
    <source>
        <dbReference type="Pfam" id="PF08609"/>
    </source>
</evidence>
<gene>
    <name evidence="5" type="primary">LOC100374427</name>
</gene>
<dbReference type="InterPro" id="IPR011989">
    <property type="entry name" value="ARM-like"/>
</dbReference>
<sequence length="332" mass="37249">MASSGSGDDRHPTEGSGADPKKLQDVLKLAIENTPSNTAAASDQRDLSEERQQWLHNALSDMYRDEVKEMQQYLSIMKEKIESDGDEELEQMEIMLENIQDICESMDNARDFDKIGGLPTLKQCLVHSHSGVRWRAAALVATMAQNNPYCQQVLLEGEFLSVLLEMLDSDANDTVKVKAIYAVSCMVRNCSNALDDFTKKDGFSVLIRALQSGIEKLQIKAAFMLNAIILEKETIKDDLYSMGYVQQLVGLLQTSHNASHEHIISILCNLVTGHPRCLQECQQPGLNLEQTLKLKIEDVQGKEEYLEELEYTKQLLSLCFPTEIDNSASTDR</sequence>
<evidence type="ECO:0000256" key="2">
    <source>
        <dbReference type="SAM" id="MobiDB-lite"/>
    </source>
</evidence>
<dbReference type="PANTHER" id="PTHR19316:SF18">
    <property type="entry name" value="HSP70-BINDING PROTEIN 1"/>
    <property type="match status" value="1"/>
</dbReference>
<proteinExistence type="predicted"/>
<feature type="domain" description="Nucleotide exchange factor Fes1" evidence="3">
    <location>
        <begin position="23"/>
        <end position="111"/>
    </location>
</feature>
<protein>
    <submittedName>
        <fullName evidence="5">Hsp70-binding protein 1-like</fullName>
    </submittedName>
</protein>
<feature type="region of interest" description="Disordered" evidence="2">
    <location>
        <begin position="1"/>
        <end position="24"/>
    </location>
</feature>
<dbReference type="InterPro" id="IPR050693">
    <property type="entry name" value="Hsp70_NEF-Inhibitors"/>
</dbReference>
<dbReference type="PANTHER" id="PTHR19316">
    <property type="entry name" value="PROTEIN FOLDING REGULATOR"/>
    <property type="match status" value="1"/>
</dbReference>
<dbReference type="SUPFAM" id="SSF48371">
    <property type="entry name" value="ARM repeat"/>
    <property type="match status" value="1"/>
</dbReference>
<accession>A0ABM0GTC3</accession>
<keyword evidence="1" id="KW-0677">Repeat</keyword>
<reference evidence="5" key="1">
    <citation type="submission" date="2025-08" db="UniProtKB">
        <authorList>
            <consortium name="RefSeq"/>
        </authorList>
    </citation>
    <scope>IDENTIFICATION</scope>
    <source>
        <tissue evidence="5">Testes</tissue>
    </source>
</reference>
<dbReference type="Proteomes" id="UP000694865">
    <property type="component" value="Unplaced"/>
</dbReference>